<feature type="transmembrane region" description="Helical" evidence="6">
    <location>
        <begin position="278"/>
        <end position="295"/>
    </location>
</feature>
<feature type="transmembrane region" description="Helical" evidence="6">
    <location>
        <begin position="163"/>
        <end position="181"/>
    </location>
</feature>
<dbReference type="InterPro" id="IPR000537">
    <property type="entry name" value="UbiA_prenyltransferase"/>
</dbReference>
<dbReference type="Pfam" id="PF01040">
    <property type="entry name" value="UbiA"/>
    <property type="match status" value="1"/>
</dbReference>
<dbReference type="Gene3D" id="1.10.357.140">
    <property type="entry name" value="UbiA prenyltransferase"/>
    <property type="match status" value="1"/>
</dbReference>
<keyword evidence="7" id="KW-0328">Glycosyltransferase</keyword>
<dbReference type="CDD" id="cd13963">
    <property type="entry name" value="PT_UbiA_2"/>
    <property type="match status" value="1"/>
</dbReference>
<reference evidence="7 8" key="1">
    <citation type="submission" date="2020-05" db="EMBL/GenBank/DDBJ databases">
        <title>Distinct polysaccharide utilization as determinants for interspecies competition between intestinal Prevotella spp.</title>
        <authorList>
            <person name="Galvez E.J.C."/>
            <person name="Iljazovic A."/>
            <person name="Strowig T."/>
        </authorList>
    </citation>
    <scope>NUCLEOTIDE SEQUENCE [LARGE SCALE GENOMIC DNA]</scope>
    <source>
        <strain evidence="7 8">PROD</strain>
    </source>
</reference>
<feature type="transmembrane region" description="Helical" evidence="6">
    <location>
        <begin position="202"/>
        <end position="227"/>
    </location>
</feature>
<feature type="transmembrane region" description="Helical" evidence="6">
    <location>
        <begin position="111"/>
        <end position="129"/>
    </location>
</feature>
<dbReference type="EC" id="2.4.2.45" evidence="7"/>
<feature type="transmembrane region" description="Helical" evidence="6">
    <location>
        <begin position="39"/>
        <end position="58"/>
    </location>
</feature>
<evidence type="ECO:0000256" key="4">
    <source>
        <dbReference type="ARBA" id="ARBA00022989"/>
    </source>
</evidence>
<organism evidence="7 8">
    <name type="scientific">Xylanibacter rodentium</name>
    <dbReference type="NCBI Taxonomy" id="2736289"/>
    <lineage>
        <taxon>Bacteria</taxon>
        <taxon>Pseudomonadati</taxon>
        <taxon>Bacteroidota</taxon>
        <taxon>Bacteroidia</taxon>
        <taxon>Bacteroidales</taxon>
        <taxon>Prevotellaceae</taxon>
        <taxon>Xylanibacter</taxon>
    </lineage>
</organism>
<feature type="transmembrane region" description="Helical" evidence="6">
    <location>
        <begin position="239"/>
        <end position="257"/>
    </location>
</feature>
<evidence type="ECO:0000256" key="3">
    <source>
        <dbReference type="ARBA" id="ARBA00022692"/>
    </source>
</evidence>
<protein>
    <submittedName>
        <fullName evidence="7">Decaprenyl-phosphate phosphoribosyltransferase</fullName>
        <ecNumber evidence="7">2.4.2.45</ecNumber>
    </submittedName>
</protein>
<dbReference type="InterPro" id="IPR039653">
    <property type="entry name" value="Prenyltransferase"/>
</dbReference>
<dbReference type="EMBL" id="JABKKE010000014">
    <property type="protein sequence ID" value="NPE14530.1"/>
    <property type="molecule type" value="Genomic_DNA"/>
</dbReference>
<dbReference type="PANTHER" id="PTHR11048">
    <property type="entry name" value="PRENYLTRANSFERASES"/>
    <property type="match status" value="1"/>
</dbReference>
<dbReference type="Proteomes" id="UP001193734">
    <property type="component" value="Unassembled WGS sequence"/>
</dbReference>
<evidence type="ECO:0000256" key="1">
    <source>
        <dbReference type="ARBA" id="ARBA00004141"/>
    </source>
</evidence>
<evidence type="ECO:0000313" key="8">
    <source>
        <dbReference type="Proteomes" id="UP001193734"/>
    </source>
</evidence>
<dbReference type="NCBIfam" id="NF008978">
    <property type="entry name" value="PRK12324.1-4"/>
    <property type="match status" value="1"/>
</dbReference>
<keyword evidence="3 6" id="KW-0812">Transmembrane</keyword>
<keyword evidence="7" id="KW-0808">Transferase</keyword>
<evidence type="ECO:0000256" key="5">
    <source>
        <dbReference type="ARBA" id="ARBA00023136"/>
    </source>
</evidence>
<keyword evidence="8" id="KW-1185">Reference proteome</keyword>
<sequence>MISFTHILKIIRPKQWIKNTFVFIPMFFGGSLLDAESLLAVLPVFMAFSLAASSVYCFNDIIDADDDRRHPVKCRRPIASGAISVTTGYSIMIFMISLSVAITALTLPAGYRLPVGAIIGAYYIMNLAYCARLKQYAIVDVCIIAIGFVLRILAGGIATDTALSKWIVLMTFLLTLFLSLAKRRDDVLRMNKTGEAPRKNTIRYNLTFINQAITITAAVTLVCYIMYTVSPDVIDCHHTQYLYLTSIFVFIGLLRYLQIAMVDQDSGDPTKIIWRDRFTQLTILSWGLTFLVIIYF</sequence>
<feature type="transmembrane region" description="Helical" evidence="6">
    <location>
        <begin position="136"/>
        <end position="157"/>
    </location>
</feature>
<gene>
    <name evidence="7" type="ORF">HPS55_09385</name>
</gene>
<dbReference type="GeneID" id="82157974"/>
<dbReference type="RefSeq" id="WP_172177685.1">
    <property type="nucleotide sequence ID" value="NZ_CASGIA010000039.1"/>
</dbReference>
<comment type="caution">
    <text evidence="7">The sequence shown here is derived from an EMBL/GenBank/DDBJ whole genome shotgun (WGS) entry which is preliminary data.</text>
</comment>
<dbReference type="InterPro" id="IPR044878">
    <property type="entry name" value="UbiA_sf"/>
</dbReference>
<feature type="transmembrane region" description="Helical" evidence="6">
    <location>
        <begin position="78"/>
        <end position="105"/>
    </location>
</feature>
<keyword evidence="5 6" id="KW-0472">Membrane</keyword>
<proteinExistence type="predicted"/>
<keyword evidence="2" id="KW-1003">Cell membrane</keyword>
<evidence type="ECO:0000313" key="7">
    <source>
        <dbReference type="EMBL" id="NPE14530.1"/>
    </source>
</evidence>
<comment type="subcellular location">
    <subcellularLocation>
        <location evidence="1">Membrane</location>
        <topology evidence="1">Multi-pass membrane protein</topology>
    </subcellularLocation>
</comment>
<dbReference type="GO" id="GO:0016757">
    <property type="term" value="F:glycosyltransferase activity"/>
    <property type="evidence" value="ECO:0007669"/>
    <property type="project" value="UniProtKB-KW"/>
</dbReference>
<name>A0ABX2AV82_9BACT</name>
<dbReference type="PANTHER" id="PTHR11048:SF5">
    <property type="entry name" value="DECAPRENYL-PHOSPHATE PHOSPHORIBOSYLTRANSFERASE"/>
    <property type="match status" value="1"/>
</dbReference>
<accession>A0ABX2AV82</accession>
<evidence type="ECO:0000256" key="6">
    <source>
        <dbReference type="SAM" id="Phobius"/>
    </source>
</evidence>
<evidence type="ECO:0000256" key="2">
    <source>
        <dbReference type="ARBA" id="ARBA00022475"/>
    </source>
</evidence>
<keyword evidence="4 6" id="KW-1133">Transmembrane helix</keyword>